<accession>G5J616</accession>
<keyword evidence="1" id="KW-0812">Transmembrane</keyword>
<dbReference type="PATRIC" id="fig|423471.3.peg.2745"/>
<dbReference type="RefSeq" id="WP_007305832.1">
    <property type="nucleotide sequence ID" value="NZ_AESD01000435.1"/>
</dbReference>
<name>G5J616_CROWT</name>
<evidence type="ECO:0000256" key="1">
    <source>
        <dbReference type="SAM" id="Phobius"/>
    </source>
</evidence>
<evidence type="ECO:0000313" key="3">
    <source>
        <dbReference type="Proteomes" id="UP000003477"/>
    </source>
</evidence>
<keyword evidence="1" id="KW-1133">Transmembrane helix</keyword>
<organism evidence="2 3">
    <name type="scientific">Crocosphaera watsonii WH 0003</name>
    <dbReference type="NCBI Taxonomy" id="423471"/>
    <lineage>
        <taxon>Bacteria</taxon>
        <taxon>Bacillati</taxon>
        <taxon>Cyanobacteriota</taxon>
        <taxon>Cyanophyceae</taxon>
        <taxon>Oscillatoriophycideae</taxon>
        <taxon>Chroococcales</taxon>
        <taxon>Aphanothecaceae</taxon>
        <taxon>Crocosphaera</taxon>
    </lineage>
</organism>
<proteinExistence type="predicted"/>
<dbReference type="EMBL" id="AESD01000435">
    <property type="protein sequence ID" value="EHJ12372.1"/>
    <property type="molecule type" value="Genomic_DNA"/>
</dbReference>
<protein>
    <submittedName>
        <fullName evidence="2">Uncharacterized protein</fullName>
    </submittedName>
</protein>
<feature type="transmembrane region" description="Helical" evidence="1">
    <location>
        <begin position="6"/>
        <end position="29"/>
    </location>
</feature>
<gene>
    <name evidence="2" type="ORF">CWATWH0003_2921</name>
</gene>
<dbReference type="GeneID" id="88766541"/>
<keyword evidence="1" id="KW-0472">Membrane</keyword>
<sequence length="60" mass="6852">MDNQNQFPHLTTIGLSVATLPVLIGLMMIKTLGQEWSEWGKESEEVFRGDRLPLLNFPHD</sequence>
<reference evidence="2 3" key="1">
    <citation type="journal article" date="2011" name="Front. Microbiol.">
        <title>Two Strains of Crocosphaera watsonii with Highly Conserved Genomes are Distinguished by Strain-Specific Features.</title>
        <authorList>
            <person name="Bench S.R."/>
            <person name="Ilikchyan I.N."/>
            <person name="Tripp H.J."/>
            <person name="Zehr J.P."/>
        </authorList>
    </citation>
    <scope>NUCLEOTIDE SEQUENCE [LARGE SCALE GENOMIC DNA]</scope>
    <source>
        <strain evidence="2 3">WH 0003</strain>
    </source>
</reference>
<evidence type="ECO:0000313" key="2">
    <source>
        <dbReference type="EMBL" id="EHJ12372.1"/>
    </source>
</evidence>
<comment type="caution">
    <text evidence="2">The sequence shown here is derived from an EMBL/GenBank/DDBJ whole genome shotgun (WGS) entry which is preliminary data.</text>
</comment>
<dbReference type="AlphaFoldDB" id="G5J616"/>
<dbReference type="Proteomes" id="UP000003477">
    <property type="component" value="Unassembled WGS sequence"/>
</dbReference>